<evidence type="ECO:0000313" key="3">
    <source>
        <dbReference type="Proteomes" id="UP001501612"/>
    </source>
</evidence>
<accession>A0ABN2PK55</accession>
<dbReference type="RefSeq" id="WP_344007884.1">
    <property type="nucleotide sequence ID" value="NZ_BAAAMY010000005.1"/>
</dbReference>
<keyword evidence="1" id="KW-1133">Transmembrane helix</keyword>
<dbReference type="Proteomes" id="UP001501612">
    <property type="component" value="Unassembled WGS sequence"/>
</dbReference>
<keyword evidence="1" id="KW-0472">Membrane</keyword>
<keyword evidence="3" id="KW-1185">Reference proteome</keyword>
<dbReference type="InterPro" id="IPR047789">
    <property type="entry name" value="CU044_5270-like"/>
</dbReference>
<sequence>MSYHQDRDLHDALLRARPTDTDLREGWPAQERDDLLRRIRGGAGRDEASTAPRSTRGRVALLAAAATVAAALVVPVVVSGGDAEARAELLRLAGVAAEGDGPVVGPGELLHVEGWSLQENSSLFGDGLTLDDEYENWVRWDGATWVVLHRPSAGWTERAFYPPPRRADFGTPTPRFVADLPDDAAGLRAYLDDTVSGSNSHDEALFVAVSDLVNSRLLDPATFAVALEVLADVGGVETRDVEVDGRDAVAISHDRFVVGALGRKTIVVDRETGQLLGSESSDPGGRSRARITLLETVDRVPERVRADLRRYGNGSRTCADGQEADPHDGTCA</sequence>
<evidence type="ECO:0000256" key="1">
    <source>
        <dbReference type="SAM" id="Phobius"/>
    </source>
</evidence>
<name>A0ABN2PK55_9ACTN</name>
<protein>
    <recommendedName>
        <fullName evidence="4">CU044_5270 family protein</fullName>
    </recommendedName>
</protein>
<dbReference type="EMBL" id="BAAAMY010000005">
    <property type="protein sequence ID" value="GAA1923203.1"/>
    <property type="molecule type" value="Genomic_DNA"/>
</dbReference>
<evidence type="ECO:0008006" key="4">
    <source>
        <dbReference type="Google" id="ProtNLM"/>
    </source>
</evidence>
<keyword evidence="1" id="KW-0812">Transmembrane</keyword>
<reference evidence="2 3" key="1">
    <citation type="journal article" date="2019" name="Int. J. Syst. Evol. Microbiol.">
        <title>The Global Catalogue of Microorganisms (GCM) 10K type strain sequencing project: providing services to taxonomists for standard genome sequencing and annotation.</title>
        <authorList>
            <consortium name="The Broad Institute Genomics Platform"/>
            <consortium name="The Broad Institute Genome Sequencing Center for Infectious Disease"/>
            <person name="Wu L."/>
            <person name="Ma J."/>
        </authorList>
    </citation>
    <scope>NUCLEOTIDE SEQUENCE [LARGE SCALE GENOMIC DNA]</scope>
    <source>
        <strain evidence="2 3">JCM 14046</strain>
    </source>
</reference>
<organism evidence="2 3">
    <name type="scientific">Nocardioides lentus</name>
    <dbReference type="NCBI Taxonomy" id="338077"/>
    <lineage>
        <taxon>Bacteria</taxon>
        <taxon>Bacillati</taxon>
        <taxon>Actinomycetota</taxon>
        <taxon>Actinomycetes</taxon>
        <taxon>Propionibacteriales</taxon>
        <taxon>Nocardioidaceae</taxon>
        <taxon>Nocardioides</taxon>
    </lineage>
</organism>
<dbReference type="NCBIfam" id="NF038083">
    <property type="entry name" value="CU044_5270_fam"/>
    <property type="match status" value="1"/>
</dbReference>
<feature type="transmembrane region" description="Helical" evidence="1">
    <location>
        <begin position="59"/>
        <end position="78"/>
    </location>
</feature>
<proteinExistence type="predicted"/>
<evidence type="ECO:0000313" key="2">
    <source>
        <dbReference type="EMBL" id="GAA1923203.1"/>
    </source>
</evidence>
<comment type="caution">
    <text evidence="2">The sequence shown here is derived from an EMBL/GenBank/DDBJ whole genome shotgun (WGS) entry which is preliminary data.</text>
</comment>
<gene>
    <name evidence="2" type="ORF">GCM10009737_26100</name>
</gene>